<dbReference type="AlphaFoldDB" id="A0A0W0HLQ3"/>
<evidence type="ECO:0000313" key="2">
    <source>
        <dbReference type="Proteomes" id="UP000054197"/>
    </source>
</evidence>
<reference evidence="1 2" key="1">
    <citation type="submission" date="2015-09" db="EMBL/GenBank/DDBJ databases">
        <title>Genome sequence of ICMP 11288.</title>
        <authorList>
            <person name="Visnovsky S."/>
            <person name="Lu A."/>
            <person name="Panda P."/>
            <person name="Pitman A."/>
        </authorList>
    </citation>
    <scope>NUCLEOTIDE SEQUENCE [LARGE SCALE GENOMIC DNA]</scope>
    <source>
        <strain evidence="1 2">ICMP 11288</strain>
    </source>
</reference>
<sequence length="166" mass="18087">MLPIYGTDVKQIAAAFVFDADDSLADRESKFAADYTAIMSGASAPTHAGWVNALYPIGLYVFHDPTRRAGTLEELVAPLVEAEWGDRWRDAGVYLRSHAQLDDPISKKHSEWLKAQINVTGQFLFPGDPLSLVISKRRGGGAGLSDGHFQGAESRSLVGFLEGIPW</sequence>
<proteinExistence type="predicted"/>
<gene>
    <name evidence="1" type="ORF">AO063_01875</name>
</gene>
<name>A0A0W0HLQ3_PSEFL</name>
<comment type="caution">
    <text evidence="1">The sequence shown here is derived from an EMBL/GenBank/DDBJ whole genome shotgun (WGS) entry which is preliminary data.</text>
</comment>
<dbReference type="Proteomes" id="UP000054197">
    <property type="component" value="Unassembled WGS sequence"/>
</dbReference>
<accession>A0A0W0HLQ3</accession>
<evidence type="ECO:0000313" key="1">
    <source>
        <dbReference type="EMBL" id="KTB61592.1"/>
    </source>
</evidence>
<protein>
    <submittedName>
        <fullName evidence="1">Uncharacterized protein</fullName>
    </submittedName>
</protein>
<dbReference type="EMBL" id="LKEF01000033">
    <property type="protein sequence ID" value="KTB61592.1"/>
    <property type="molecule type" value="Genomic_DNA"/>
</dbReference>
<organism evidence="1 2">
    <name type="scientific">Pseudomonas fluorescens ICMP 11288</name>
    <dbReference type="NCBI Taxonomy" id="1198309"/>
    <lineage>
        <taxon>Bacteria</taxon>
        <taxon>Pseudomonadati</taxon>
        <taxon>Pseudomonadota</taxon>
        <taxon>Gammaproteobacteria</taxon>
        <taxon>Pseudomonadales</taxon>
        <taxon>Pseudomonadaceae</taxon>
        <taxon>Pseudomonas</taxon>
    </lineage>
</organism>